<keyword evidence="2" id="KW-1185">Reference proteome</keyword>
<dbReference type="EMBL" id="CP004409">
    <property type="protein sequence ID" value="AGK71953.1"/>
    <property type="molecule type" value="Genomic_DNA"/>
</dbReference>
<protein>
    <submittedName>
        <fullName evidence="1">Uncharacterized protein</fullName>
    </submittedName>
</protein>
<name>A0ABN4B7G7_STRCR</name>
<sequence>MVGVGVYYADFISFYSPTQLCGGETTKSNSNELPIAVPLSFLILTPLDLNLESALTTILSAGAKVKIQFLLTRKRQG</sequence>
<evidence type="ECO:0000313" key="2">
    <source>
        <dbReference type="Proteomes" id="UP000013306"/>
    </source>
</evidence>
<organism evidence="1 2">
    <name type="scientific">Streptococcus cristatus AS 1.3089</name>
    <dbReference type="NCBI Taxonomy" id="1302863"/>
    <lineage>
        <taxon>Bacteria</taxon>
        <taxon>Bacillati</taxon>
        <taxon>Bacillota</taxon>
        <taxon>Bacilli</taxon>
        <taxon>Lactobacillales</taxon>
        <taxon>Streptococcaceae</taxon>
        <taxon>Streptococcus</taxon>
    </lineage>
</organism>
<dbReference type="Proteomes" id="UP000013306">
    <property type="component" value="Chromosome"/>
</dbReference>
<proteinExistence type="predicted"/>
<accession>A0ABN4B7G7</accession>
<reference evidence="1 2" key="1">
    <citation type="journal article" date="2013" name="Genome Announc.">
        <title>Complete Genome Sequence of an Oral Commensal, Streptococcus oligofermentans Strain AS 1.3089.</title>
        <authorList>
            <person name="Tong H."/>
            <person name="Shang N."/>
            <person name="Liu L."/>
            <person name="Wang X."/>
            <person name="Cai J."/>
            <person name="Dong X."/>
        </authorList>
    </citation>
    <scope>NUCLEOTIDE SEQUENCE [LARGE SCALE GENOMIC DNA]</scope>
    <source>
        <strain evidence="1 2">AS 1.3089</strain>
    </source>
</reference>
<gene>
    <name evidence="1" type="ORF">I872_09365</name>
</gene>
<evidence type="ECO:0000313" key="1">
    <source>
        <dbReference type="EMBL" id="AGK71953.1"/>
    </source>
</evidence>